<dbReference type="InterPro" id="IPR031053">
    <property type="entry name" value="ALC1"/>
</dbReference>
<dbReference type="InterPro" id="IPR038718">
    <property type="entry name" value="SNF2-like_sf"/>
</dbReference>
<dbReference type="AlphaFoldDB" id="A0A8C8ZJG4"/>
<reference evidence="4" key="1">
    <citation type="submission" date="2025-08" db="UniProtKB">
        <authorList>
            <consortium name="Ensembl"/>
        </authorList>
    </citation>
    <scope>IDENTIFICATION</scope>
</reference>
<dbReference type="GO" id="GO:0006338">
    <property type="term" value="P:chromatin remodeling"/>
    <property type="evidence" value="ECO:0007669"/>
    <property type="project" value="InterPro"/>
</dbReference>
<dbReference type="GO" id="GO:0005524">
    <property type="term" value="F:ATP binding"/>
    <property type="evidence" value="ECO:0007669"/>
    <property type="project" value="UniProtKB-KW"/>
</dbReference>
<sequence length="107" mass="12200">MERAGEAARRGDMPSFLLALQAEGRPEAARARVQEQDLRQWGLTGIHLRSYQLEGVNWLAQRFHCQNGCILGDEMGLGKTCQDSFELCHYPYLIWPLTCVCEKRCLS</sequence>
<gene>
    <name evidence="4" type="primary">CHD1L</name>
</gene>
<dbReference type="GO" id="GO:0006281">
    <property type="term" value="P:DNA repair"/>
    <property type="evidence" value="ECO:0007669"/>
    <property type="project" value="InterPro"/>
</dbReference>
<dbReference type="PANTHER" id="PTHR47157">
    <property type="entry name" value="CHROMODOMAIN-HELICASE-DNA-BINDING PROTEIN 1-LIKE"/>
    <property type="match status" value="1"/>
</dbReference>
<dbReference type="SUPFAM" id="SSF52540">
    <property type="entry name" value="P-loop containing nucleoside triphosphate hydrolases"/>
    <property type="match status" value="1"/>
</dbReference>
<evidence type="ECO:0000256" key="2">
    <source>
        <dbReference type="ARBA" id="ARBA00022840"/>
    </source>
</evidence>
<evidence type="ECO:0000259" key="3">
    <source>
        <dbReference type="Pfam" id="PF00176"/>
    </source>
</evidence>
<feature type="domain" description="SNF2 N-terminal" evidence="3">
    <location>
        <begin position="51"/>
        <end position="82"/>
    </location>
</feature>
<dbReference type="Pfam" id="PF00176">
    <property type="entry name" value="SNF2-rel_dom"/>
    <property type="match status" value="1"/>
</dbReference>
<evidence type="ECO:0000313" key="4">
    <source>
        <dbReference type="Ensembl" id="ENSPSMP00000019743.1"/>
    </source>
</evidence>
<keyword evidence="5" id="KW-1185">Reference proteome</keyword>
<dbReference type="InterPro" id="IPR027417">
    <property type="entry name" value="P-loop_NTPase"/>
</dbReference>
<dbReference type="GO" id="GO:0003678">
    <property type="term" value="F:DNA helicase activity"/>
    <property type="evidence" value="ECO:0007669"/>
    <property type="project" value="InterPro"/>
</dbReference>
<name>A0A8C8ZJG4_PROSS</name>
<dbReference type="InterPro" id="IPR000330">
    <property type="entry name" value="SNF2_N"/>
</dbReference>
<keyword evidence="2" id="KW-0067">ATP-binding</keyword>
<reference evidence="4" key="2">
    <citation type="submission" date="2025-09" db="UniProtKB">
        <authorList>
            <consortium name="Ensembl"/>
        </authorList>
    </citation>
    <scope>IDENTIFICATION</scope>
</reference>
<accession>A0A8C8ZJG4</accession>
<dbReference type="GO" id="GO:0005634">
    <property type="term" value="C:nucleus"/>
    <property type="evidence" value="ECO:0007669"/>
    <property type="project" value="TreeGrafter"/>
</dbReference>
<dbReference type="Ensembl" id="ENSPSMT00000022886.1">
    <property type="protein sequence ID" value="ENSPSMP00000019743.1"/>
    <property type="gene ID" value="ENSPSMG00000013817.1"/>
</dbReference>
<protein>
    <submittedName>
        <fullName evidence="4">Chromodomain helicase DNA binding protein 1 like</fullName>
    </submittedName>
</protein>
<dbReference type="Gene3D" id="3.40.50.10810">
    <property type="entry name" value="Tandem AAA-ATPase domain"/>
    <property type="match status" value="1"/>
</dbReference>
<proteinExistence type="predicted"/>
<dbReference type="PANTHER" id="PTHR47157:SF1">
    <property type="entry name" value="CHROMODOMAIN-HELICASE-DNA-BINDING PROTEIN 1-LIKE"/>
    <property type="match status" value="1"/>
</dbReference>
<dbReference type="Proteomes" id="UP000694414">
    <property type="component" value="Unplaced"/>
</dbReference>
<evidence type="ECO:0000256" key="1">
    <source>
        <dbReference type="ARBA" id="ARBA00022741"/>
    </source>
</evidence>
<dbReference type="GeneTree" id="ENSGT00940000159402"/>
<organism evidence="4 5">
    <name type="scientific">Prolemur simus</name>
    <name type="common">Greater bamboo lemur</name>
    <name type="synonym">Hapalemur simus</name>
    <dbReference type="NCBI Taxonomy" id="1328070"/>
    <lineage>
        <taxon>Eukaryota</taxon>
        <taxon>Metazoa</taxon>
        <taxon>Chordata</taxon>
        <taxon>Craniata</taxon>
        <taxon>Vertebrata</taxon>
        <taxon>Euteleostomi</taxon>
        <taxon>Mammalia</taxon>
        <taxon>Eutheria</taxon>
        <taxon>Euarchontoglires</taxon>
        <taxon>Primates</taxon>
        <taxon>Strepsirrhini</taxon>
        <taxon>Lemuriformes</taxon>
        <taxon>Lemuridae</taxon>
        <taxon>Prolemur</taxon>
    </lineage>
</organism>
<keyword evidence="1" id="KW-0547">Nucleotide-binding</keyword>
<evidence type="ECO:0000313" key="5">
    <source>
        <dbReference type="Proteomes" id="UP000694414"/>
    </source>
</evidence>